<feature type="transmembrane region" description="Helical" evidence="8">
    <location>
        <begin position="228"/>
        <end position="246"/>
    </location>
</feature>
<dbReference type="Pfam" id="PF03006">
    <property type="entry name" value="HlyIII"/>
    <property type="match status" value="1"/>
</dbReference>
<dbReference type="GO" id="GO:0046872">
    <property type="term" value="F:metal ion binding"/>
    <property type="evidence" value="ECO:0007669"/>
    <property type="project" value="UniProtKB-KW"/>
</dbReference>
<evidence type="ECO:0000256" key="8">
    <source>
        <dbReference type="SAM" id="Phobius"/>
    </source>
</evidence>
<dbReference type="EMBL" id="CP009815">
    <property type="protein sequence ID" value="ATZ54967.1"/>
    <property type="molecule type" value="Genomic_DNA"/>
</dbReference>
<accession>A0A384JXI3</accession>
<keyword evidence="10" id="KW-1185">Reference proteome</keyword>
<feature type="region of interest" description="Disordered" evidence="7">
    <location>
        <begin position="32"/>
        <end position="83"/>
    </location>
</feature>
<feature type="compositionally biased region" description="Polar residues" evidence="7">
    <location>
        <begin position="61"/>
        <end position="70"/>
    </location>
</feature>
<dbReference type="PANTHER" id="PTHR20855:SF52">
    <property type="entry name" value="ADIPONECTIN RECEPTOR PROTEIN"/>
    <property type="match status" value="1"/>
</dbReference>
<keyword evidence="4 8" id="KW-1133">Transmembrane helix</keyword>
<feature type="region of interest" description="Disordered" evidence="7">
    <location>
        <begin position="101"/>
        <end position="121"/>
    </location>
</feature>
<name>A0A384JXI3_BOTFB</name>
<feature type="transmembrane region" description="Helical" evidence="8">
    <location>
        <begin position="290"/>
        <end position="312"/>
    </location>
</feature>
<evidence type="ECO:0000256" key="6">
    <source>
        <dbReference type="PIRSR" id="PIRSR604254-1"/>
    </source>
</evidence>
<evidence type="ECO:0000256" key="4">
    <source>
        <dbReference type="ARBA" id="ARBA00022989"/>
    </source>
</evidence>
<evidence type="ECO:0000313" key="9">
    <source>
        <dbReference type="EMBL" id="ATZ54967.1"/>
    </source>
</evidence>
<keyword evidence="3 8" id="KW-0812">Transmembrane</keyword>
<reference evidence="9 10" key="1">
    <citation type="journal article" date="2011" name="PLoS Genet.">
        <title>Genomic analysis of the necrotrophic fungal pathogens Sclerotinia sclerotiorum and Botrytis cinerea.</title>
        <authorList>
            <person name="Amselem J."/>
            <person name="Cuomo C.A."/>
            <person name="van Kan J.A."/>
            <person name="Viaud M."/>
            <person name="Benito E.P."/>
            <person name="Couloux A."/>
            <person name="Coutinho P.M."/>
            <person name="de Vries R.P."/>
            <person name="Dyer P.S."/>
            <person name="Fillinger S."/>
            <person name="Fournier E."/>
            <person name="Gout L."/>
            <person name="Hahn M."/>
            <person name="Kohn L."/>
            <person name="Lapalu N."/>
            <person name="Plummer K.M."/>
            <person name="Pradier J.M."/>
            <person name="Quevillon E."/>
            <person name="Sharon A."/>
            <person name="Simon A."/>
            <person name="ten Have A."/>
            <person name="Tudzynski B."/>
            <person name="Tudzynski P."/>
            <person name="Wincker P."/>
            <person name="Andrew M."/>
            <person name="Anthouard V."/>
            <person name="Beever R.E."/>
            <person name="Beffa R."/>
            <person name="Benoit I."/>
            <person name="Bouzid O."/>
            <person name="Brault B."/>
            <person name="Chen Z."/>
            <person name="Choquer M."/>
            <person name="Collemare J."/>
            <person name="Cotton P."/>
            <person name="Danchin E.G."/>
            <person name="Da Silva C."/>
            <person name="Gautier A."/>
            <person name="Giraud C."/>
            <person name="Giraud T."/>
            <person name="Gonzalez C."/>
            <person name="Grossetete S."/>
            <person name="Guldener U."/>
            <person name="Henrissat B."/>
            <person name="Howlett B.J."/>
            <person name="Kodira C."/>
            <person name="Kretschmer M."/>
            <person name="Lappartient A."/>
            <person name="Leroch M."/>
            <person name="Levis C."/>
            <person name="Mauceli E."/>
            <person name="Neuveglise C."/>
            <person name="Oeser B."/>
            <person name="Pearson M."/>
            <person name="Poulain J."/>
            <person name="Poussereau N."/>
            <person name="Quesneville H."/>
            <person name="Rascle C."/>
            <person name="Schumacher J."/>
            <person name="Segurens B."/>
            <person name="Sexton A."/>
            <person name="Silva E."/>
            <person name="Sirven C."/>
            <person name="Soanes D.M."/>
            <person name="Talbot N.J."/>
            <person name="Templeton M."/>
            <person name="Yandava C."/>
            <person name="Yarden O."/>
            <person name="Zeng Q."/>
            <person name="Rollins J.A."/>
            <person name="Lebrun M.H."/>
            <person name="Dickman M."/>
        </authorList>
    </citation>
    <scope>NUCLEOTIDE SEQUENCE [LARGE SCALE GENOMIC DNA]</scope>
    <source>
        <strain evidence="9 10">B05.10</strain>
    </source>
</reference>
<gene>
    <name evidence="9" type="ORF">BCIN_11g02790</name>
</gene>
<feature type="transmembrane region" description="Helical" evidence="8">
    <location>
        <begin position="385"/>
        <end position="405"/>
    </location>
</feature>
<feature type="binding site" evidence="6">
    <location>
        <position position="278"/>
    </location>
    <ligand>
        <name>Zn(2+)</name>
        <dbReference type="ChEBI" id="CHEBI:29105"/>
    </ligand>
</feature>
<feature type="binding site" evidence="6">
    <location>
        <position position="424"/>
    </location>
    <ligand>
        <name>Zn(2+)</name>
        <dbReference type="ChEBI" id="CHEBI:29105"/>
    </ligand>
</feature>
<organism evidence="9 10">
    <name type="scientific">Botryotinia fuckeliana (strain B05.10)</name>
    <name type="common">Noble rot fungus</name>
    <name type="synonym">Botrytis cinerea</name>
    <dbReference type="NCBI Taxonomy" id="332648"/>
    <lineage>
        <taxon>Eukaryota</taxon>
        <taxon>Fungi</taxon>
        <taxon>Dikarya</taxon>
        <taxon>Ascomycota</taxon>
        <taxon>Pezizomycotina</taxon>
        <taxon>Leotiomycetes</taxon>
        <taxon>Helotiales</taxon>
        <taxon>Sclerotiniaceae</taxon>
        <taxon>Botrytis</taxon>
    </lineage>
</organism>
<feature type="transmembrane region" description="Helical" evidence="8">
    <location>
        <begin position="425"/>
        <end position="443"/>
    </location>
</feature>
<comment type="similarity">
    <text evidence="2">Belongs to the ADIPOR family.</text>
</comment>
<comment type="subcellular location">
    <subcellularLocation>
        <location evidence="1">Membrane</location>
        <topology evidence="1">Multi-pass membrane protein</topology>
    </subcellularLocation>
</comment>
<evidence type="ECO:0000313" key="10">
    <source>
        <dbReference type="Proteomes" id="UP000001798"/>
    </source>
</evidence>
<dbReference type="PANTHER" id="PTHR20855">
    <property type="entry name" value="ADIPOR/PROGESTIN RECEPTOR-RELATED"/>
    <property type="match status" value="1"/>
</dbReference>
<evidence type="ECO:0000256" key="3">
    <source>
        <dbReference type="ARBA" id="ARBA00022692"/>
    </source>
</evidence>
<feature type="compositionally biased region" description="Gly residues" evidence="7">
    <location>
        <begin position="37"/>
        <end position="51"/>
    </location>
</feature>
<reference evidence="9 10" key="3">
    <citation type="journal article" date="2017" name="Mol. Plant Pathol.">
        <title>A gapless genome sequence of the fungus Botrytis cinerea.</title>
        <authorList>
            <person name="Van Kan J.A."/>
            <person name="Stassen J.H."/>
            <person name="Mosbach A."/>
            <person name="Van Der Lee T.A."/>
            <person name="Faino L."/>
            <person name="Farmer A.D."/>
            <person name="Papasotiriou D.G."/>
            <person name="Zhou S."/>
            <person name="Seidl M.F."/>
            <person name="Cottam E."/>
            <person name="Edel D."/>
            <person name="Hahn M."/>
            <person name="Schwartz D.C."/>
            <person name="Dietrich R.A."/>
            <person name="Widdison S."/>
            <person name="Scalliet G."/>
        </authorList>
    </citation>
    <scope>NUCLEOTIDE SEQUENCE [LARGE SCALE GENOMIC DNA]</scope>
    <source>
        <strain evidence="9 10">B05.10</strain>
    </source>
</reference>
<feature type="transmembrane region" description="Helical" evidence="8">
    <location>
        <begin position="324"/>
        <end position="345"/>
    </location>
</feature>
<proteinExistence type="inferred from homology"/>
<dbReference type="GO" id="GO:0038023">
    <property type="term" value="F:signaling receptor activity"/>
    <property type="evidence" value="ECO:0007669"/>
    <property type="project" value="TreeGrafter"/>
</dbReference>
<dbReference type="InterPro" id="IPR004254">
    <property type="entry name" value="AdipoR/HlyIII-related"/>
</dbReference>
<dbReference type="Proteomes" id="UP000001798">
    <property type="component" value="Chromosome 11"/>
</dbReference>
<feature type="compositionally biased region" description="Basic and acidic residues" evidence="7">
    <location>
        <begin position="101"/>
        <end position="114"/>
    </location>
</feature>
<evidence type="ECO:0000256" key="2">
    <source>
        <dbReference type="ARBA" id="ARBA00007018"/>
    </source>
</evidence>
<feature type="binding site" evidence="6">
    <location>
        <position position="428"/>
    </location>
    <ligand>
        <name>Zn(2+)</name>
        <dbReference type="ChEBI" id="CHEBI:29105"/>
    </ligand>
</feature>
<dbReference type="GO" id="GO:0006882">
    <property type="term" value="P:intracellular zinc ion homeostasis"/>
    <property type="evidence" value="ECO:0007669"/>
    <property type="project" value="TreeGrafter"/>
</dbReference>
<feature type="transmembrane region" description="Helical" evidence="8">
    <location>
        <begin position="258"/>
        <end position="278"/>
    </location>
</feature>
<evidence type="ECO:0000256" key="7">
    <source>
        <dbReference type="SAM" id="MobiDB-lite"/>
    </source>
</evidence>
<dbReference type="AlphaFoldDB" id="A0A384JXI3"/>
<feature type="transmembrane region" description="Helical" evidence="8">
    <location>
        <begin position="357"/>
        <end position="378"/>
    </location>
</feature>
<dbReference type="GO" id="GO:0016020">
    <property type="term" value="C:membrane"/>
    <property type="evidence" value="ECO:0007669"/>
    <property type="project" value="UniProtKB-SubCell"/>
</dbReference>
<dbReference type="GeneID" id="5437347"/>
<dbReference type="RefSeq" id="XP_024551716.1">
    <property type="nucleotide sequence ID" value="XM_024695914.1"/>
</dbReference>
<evidence type="ECO:0000256" key="1">
    <source>
        <dbReference type="ARBA" id="ARBA00004141"/>
    </source>
</evidence>
<sequence length="460" mass="50535">MSNFSSGDDEGIYGYAGAYPFFVADLESERGFDGDVDGGADGSGNGSGNGNQMGRPRQHVRQISSATTLIVTREEEEDERDKVKVPEKVLIIGRSGKRDVDVNGDGDVRGEKNNNAESGLGLGLQRNTSGLSMGGLEVLVRDEDIGGVGSEGGDVAVGRFGDANGVEEAGEGEGERIGKVLRWDEVAEWRQDNEFILTGYRPETKSSLRSLLSIFHLHNETINIHSHLLGAVLFALLPLYVYQMLVPRYRDATMADRVVFALFFAGVAGCFALSFLYHTLNNHSHKIASFWIELDYLGIVALMWGSTVATIYHGFTCDVKLQRIYWSMITILSLALTLFTLLPPFRTPFFRPYRTLMYAALGLSAVIFIVHSIILYGVALQYKRLSLGWIAGMAGLNFLGALAYSLRIPEKYFPGRFDIYGNSHQILHCMVVLAALAHFAGLVQSFDYLHSGGGEECSVR</sequence>
<keyword evidence="6" id="KW-0862">Zinc</keyword>
<dbReference type="KEGG" id="bfu:BCIN_11g02790"/>
<reference evidence="9 10" key="2">
    <citation type="journal article" date="2012" name="Eukaryot. Cell">
        <title>Genome update of Botrytis cinerea strains B05.10 and T4.</title>
        <authorList>
            <person name="Staats M."/>
            <person name="van Kan J.A."/>
        </authorList>
    </citation>
    <scope>NUCLEOTIDE SEQUENCE [LARGE SCALE GENOMIC DNA]</scope>
    <source>
        <strain evidence="9 10">B05.10</strain>
    </source>
</reference>
<dbReference type="OrthoDB" id="529367at2759"/>
<keyword evidence="6" id="KW-0479">Metal-binding</keyword>
<evidence type="ECO:0000256" key="5">
    <source>
        <dbReference type="ARBA" id="ARBA00023136"/>
    </source>
</evidence>
<keyword evidence="5 8" id="KW-0472">Membrane</keyword>
<dbReference type="VEuPathDB" id="FungiDB:Bcin11g02790"/>
<protein>
    <submittedName>
        <fullName evidence="9">Uncharacterized protein</fullName>
    </submittedName>
</protein>